<accession>A0A2T9YDL6</accession>
<evidence type="ECO:0000313" key="6">
    <source>
        <dbReference type="EMBL" id="PVU90426.1"/>
    </source>
</evidence>
<evidence type="ECO:0000256" key="1">
    <source>
        <dbReference type="ARBA" id="ARBA00007682"/>
    </source>
</evidence>
<dbReference type="GO" id="GO:0030015">
    <property type="term" value="C:CCR4-NOT core complex"/>
    <property type="evidence" value="ECO:0007669"/>
    <property type="project" value="InterPro"/>
</dbReference>
<evidence type="ECO:0000259" key="5">
    <source>
        <dbReference type="Pfam" id="PF04153"/>
    </source>
</evidence>
<evidence type="ECO:0000256" key="3">
    <source>
        <dbReference type="ARBA" id="ARBA00023163"/>
    </source>
</evidence>
<reference evidence="6 7" key="1">
    <citation type="journal article" date="2018" name="MBio">
        <title>Comparative Genomics Reveals the Core Gene Toolbox for the Fungus-Insect Symbiosis.</title>
        <authorList>
            <person name="Wang Y."/>
            <person name="Stata M."/>
            <person name="Wang W."/>
            <person name="Stajich J.E."/>
            <person name="White M.M."/>
            <person name="Moncalvo J.M."/>
        </authorList>
    </citation>
    <scope>NUCLEOTIDE SEQUENCE [LARGE SCALE GENOMIC DNA]</scope>
    <source>
        <strain evidence="6 7">AUS-77-4</strain>
    </source>
</reference>
<keyword evidence="3" id="KW-0804">Transcription</keyword>
<feature type="region of interest" description="Disordered" evidence="4">
    <location>
        <begin position="118"/>
        <end position="150"/>
    </location>
</feature>
<dbReference type="STRING" id="61424.A0A2T9YDL6"/>
<dbReference type="InterPro" id="IPR038635">
    <property type="entry name" value="CCR4-NOT_su2/3/5_C_sf"/>
</dbReference>
<dbReference type="AlphaFoldDB" id="A0A2T9YDL6"/>
<sequence>MWTLGQSGLGLGNQAGSERTSFSETTNGLSMRGLTDRKGIFTIPPNHPNQGSASGSSSMNLSEFPALRAGAAANGNQSSQIQDSLYKSIASMRLNSSASSGNKDSQLDFSIDEFPALGNPKPIKRGGTSGSINQTTVDFSNLEKSRDGSYGENMQNILKFNDGKILDNNSNGNLKKHEESNRTVETQNQSRTEEISNQDHPSNKNTDLESADQAKVNSNMATKAEKASGMERENSNQSSASSSKYKHIAQIDNLSARFGIMGLLTTNDYGFDISKFGLSLNSTGNLFSSFGSPWADIYPVSAISEPNYLVPPIYNSAQLPPASTKLAQMSEETLFYIFYSMPKDEMQLLASEELYKRQWRYHKELQIWITKDIDSQPFARTAHGEQGVFVVFDPTTWQKQKKEILVLYEALEENANISDQIKGMAQNTNLNQAQTSGNNAGSVVPNNLTNNSGPGVLSYSSAIQGVNPNKGSSDDNTGGESNRNAVAQQIQYSGQQNLDRSSDMNRMGNAIPSPGMRSGNGVLGGGLDGNNQSQYQNILQQQQNSLLGMGSYNNGNIANMSMGLPGNIQGGGFGQFMARNQMVMNNMMAAPGGNTLQQQQLMAHQQQVQMGMMGNSGMGGLGVNGMGLIGGNGQVLGNNQMMGQMPVSGGQVIGGSSGTGGSIVPSNLPEDMATSIIN</sequence>
<dbReference type="EMBL" id="MBFT01000482">
    <property type="protein sequence ID" value="PVU90426.1"/>
    <property type="molecule type" value="Genomic_DNA"/>
</dbReference>
<dbReference type="InterPro" id="IPR040168">
    <property type="entry name" value="Not2/3/5"/>
</dbReference>
<dbReference type="Gene3D" id="2.30.30.1020">
    <property type="entry name" value="CCR4-NOT complex subunit 2/3/5, C-terminal domain"/>
    <property type="match status" value="1"/>
</dbReference>
<feature type="domain" description="NOT2/NOT3/NOT5 C-terminal" evidence="5">
    <location>
        <begin position="288"/>
        <end position="410"/>
    </location>
</feature>
<dbReference type="Proteomes" id="UP000245699">
    <property type="component" value="Unassembled WGS sequence"/>
</dbReference>
<dbReference type="GO" id="GO:0000289">
    <property type="term" value="P:nuclear-transcribed mRNA poly(A) tail shortening"/>
    <property type="evidence" value="ECO:0007669"/>
    <property type="project" value="UniProtKB-ARBA"/>
</dbReference>
<comment type="caution">
    <text evidence="6">The sequence shown here is derived from an EMBL/GenBank/DDBJ whole genome shotgun (WGS) entry which is preliminary data.</text>
</comment>
<evidence type="ECO:0000313" key="7">
    <source>
        <dbReference type="Proteomes" id="UP000245699"/>
    </source>
</evidence>
<dbReference type="InterPro" id="IPR007282">
    <property type="entry name" value="NOT2/3/5_C"/>
</dbReference>
<evidence type="ECO:0000256" key="4">
    <source>
        <dbReference type="SAM" id="MobiDB-lite"/>
    </source>
</evidence>
<dbReference type="Pfam" id="PF04153">
    <property type="entry name" value="NOT2_3_5_C"/>
    <property type="match status" value="1"/>
</dbReference>
<keyword evidence="2" id="KW-0805">Transcription regulation</keyword>
<dbReference type="OrthoDB" id="25391at2759"/>
<feature type="compositionally biased region" description="Basic and acidic residues" evidence="4">
    <location>
        <begin position="223"/>
        <end position="234"/>
    </location>
</feature>
<gene>
    <name evidence="6" type="ORF">BB559_004634</name>
</gene>
<comment type="similarity">
    <text evidence="1">Belongs to the CNOT2/3/5 family.</text>
</comment>
<protein>
    <recommendedName>
        <fullName evidence="5">NOT2/NOT3/NOT5 C-terminal domain-containing protein</fullName>
    </recommendedName>
</protein>
<evidence type="ECO:0000256" key="2">
    <source>
        <dbReference type="ARBA" id="ARBA00023015"/>
    </source>
</evidence>
<proteinExistence type="inferred from homology"/>
<organism evidence="6 7">
    <name type="scientific">Furculomyces boomerangus</name>
    <dbReference type="NCBI Taxonomy" id="61424"/>
    <lineage>
        <taxon>Eukaryota</taxon>
        <taxon>Fungi</taxon>
        <taxon>Fungi incertae sedis</taxon>
        <taxon>Zoopagomycota</taxon>
        <taxon>Kickxellomycotina</taxon>
        <taxon>Harpellomycetes</taxon>
        <taxon>Harpellales</taxon>
        <taxon>Harpellaceae</taxon>
        <taxon>Furculomyces</taxon>
    </lineage>
</organism>
<dbReference type="GO" id="GO:0006355">
    <property type="term" value="P:regulation of DNA-templated transcription"/>
    <property type="evidence" value="ECO:0007669"/>
    <property type="project" value="InterPro"/>
</dbReference>
<name>A0A2T9YDL6_9FUNG</name>
<feature type="region of interest" description="Disordered" evidence="4">
    <location>
        <begin position="163"/>
        <end position="244"/>
    </location>
</feature>
<dbReference type="PANTHER" id="PTHR23326">
    <property type="entry name" value="CCR4 NOT-RELATED"/>
    <property type="match status" value="1"/>
</dbReference>
<feature type="compositionally biased region" description="Polar residues" evidence="4">
    <location>
        <begin position="14"/>
        <end position="29"/>
    </location>
</feature>
<feature type="region of interest" description="Disordered" evidence="4">
    <location>
        <begin position="1"/>
        <end position="60"/>
    </location>
</feature>
<feature type="compositionally biased region" description="Polar residues" evidence="4">
    <location>
        <begin position="130"/>
        <end position="139"/>
    </location>
</feature>
<feature type="region of interest" description="Disordered" evidence="4">
    <location>
        <begin position="431"/>
        <end position="481"/>
    </location>
</feature>
<keyword evidence="7" id="KW-1185">Reference proteome</keyword>